<reference evidence="3" key="2">
    <citation type="journal article" date="2013" name="PLoS Genet.">
        <title>Comparative genome structure, secondary metabolite, and effector coding capacity across Cochliobolus pathogens.</title>
        <authorList>
            <person name="Condon B.J."/>
            <person name="Leng Y."/>
            <person name="Wu D."/>
            <person name="Bushley K.E."/>
            <person name="Ohm R.A."/>
            <person name="Otillar R."/>
            <person name="Martin J."/>
            <person name="Schackwitz W."/>
            <person name="Grimwood J."/>
            <person name="MohdZainudin N."/>
            <person name="Xue C."/>
            <person name="Wang R."/>
            <person name="Manning V.A."/>
            <person name="Dhillon B."/>
            <person name="Tu Z.J."/>
            <person name="Steffenson B.J."/>
            <person name="Salamov A."/>
            <person name="Sun H."/>
            <person name="Lowry S."/>
            <person name="LaButti K."/>
            <person name="Han J."/>
            <person name="Copeland A."/>
            <person name="Lindquist E."/>
            <person name="Barry K."/>
            <person name="Schmutz J."/>
            <person name="Baker S.E."/>
            <person name="Ciuffetti L.M."/>
            <person name="Grigoriev I.V."/>
            <person name="Zhong S."/>
            <person name="Turgeon B.G."/>
        </authorList>
    </citation>
    <scope>NUCLEOTIDE SEQUENCE [LARGE SCALE GENOMIC DNA]</scope>
    <source>
        <strain evidence="3">C5 / ATCC 48332 / race O</strain>
    </source>
</reference>
<name>M2UFR4_COCH5</name>
<reference evidence="2 3" key="1">
    <citation type="journal article" date="2012" name="PLoS Pathog.">
        <title>Diverse lifestyles and strategies of plant pathogenesis encoded in the genomes of eighteen Dothideomycetes fungi.</title>
        <authorList>
            <person name="Ohm R.A."/>
            <person name="Feau N."/>
            <person name="Henrissat B."/>
            <person name="Schoch C.L."/>
            <person name="Horwitz B.A."/>
            <person name="Barry K.W."/>
            <person name="Condon B.J."/>
            <person name="Copeland A.C."/>
            <person name="Dhillon B."/>
            <person name="Glaser F."/>
            <person name="Hesse C.N."/>
            <person name="Kosti I."/>
            <person name="LaButti K."/>
            <person name="Lindquist E.A."/>
            <person name="Lucas S."/>
            <person name="Salamov A.A."/>
            <person name="Bradshaw R.E."/>
            <person name="Ciuffetti L."/>
            <person name="Hamelin R.C."/>
            <person name="Kema G.H.J."/>
            <person name="Lawrence C."/>
            <person name="Scott J.A."/>
            <person name="Spatafora J.W."/>
            <person name="Turgeon B.G."/>
            <person name="de Wit P.J.G.M."/>
            <person name="Zhong S."/>
            <person name="Goodwin S.B."/>
            <person name="Grigoriev I.V."/>
        </authorList>
    </citation>
    <scope>NUCLEOTIDE SEQUENCE [LARGE SCALE GENOMIC DNA]</scope>
    <source>
        <strain evidence="3">C5 / ATCC 48332 / race O</strain>
    </source>
</reference>
<evidence type="ECO:0000313" key="2">
    <source>
        <dbReference type="EMBL" id="EMD86823.1"/>
    </source>
</evidence>
<dbReference type="AlphaFoldDB" id="M2UFR4"/>
<dbReference type="Proteomes" id="UP000016936">
    <property type="component" value="Unassembled WGS sequence"/>
</dbReference>
<sequence length="295" mass="33878">MPYNPDIVLAHLRTQEGCYSSNSDRSATPPLPLVQRAGTPLDISSPPPLISSPSRAPVRRFHRVKIDLETAQLVRRPQRQSATPEPENPKPGDATWHTPKTVRQIELQEPFVRAVIQQHLPRQVAADVIRHLRGVSALARNAEGFKRELHKTEAAILAKEERRSRKKRITESKGGVIYAEDARQMVQQRQVNDLARLEVEIATKRLREATIIFNKWRRIFPTIRNFGRKYAKRIAGGITTQRDVARWQHINADDNNYDTKALIKWEWILQDSSSKYREGTITIDHTPAIWVAYND</sequence>
<organism evidence="2 3">
    <name type="scientific">Cochliobolus heterostrophus (strain C5 / ATCC 48332 / race O)</name>
    <name type="common">Southern corn leaf blight fungus</name>
    <name type="synonym">Bipolaris maydis</name>
    <dbReference type="NCBI Taxonomy" id="701091"/>
    <lineage>
        <taxon>Eukaryota</taxon>
        <taxon>Fungi</taxon>
        <taxon>Dikarya</taxon>
        <taxon>Ascomycota</taxon>
        <taxon>Pezizomycotina</taxon>
        <taxon>Dothideomycetes</taxon>
        <taxon>Pleosporomycetidae</taxon>
        <taxon>Pleosporales</taxon>
        <taxon>Pleosporineae</taxon>
        <taxon>Pleosporaceae</taxon>
        <taxon>Bipolaris</taxon>
    </lineage>
</organism>
<feature type="region of interest" description="Disordered" evidence="1">
    <location>
        <begin position="69"/>
        <end position="97"/>
    </location>
</feature>
<evidence type="ECO:0000313" key="3">
    <source>
        <dbReference type="Proteomes" id="UP000016936"/>
    </source>
</evidence>
<dbReference type="HOGENOM" id="CLU_1004746_0_0_1"/>
<proteinExistence type="predicted"/>
<dbReference type="EMBL" id="KB445584">
    <property type="protein sequence ID" value="EMD86823.1"/>
    <property type="molecule type" value="Genomic_DNA"/>
</dbReference>
<accession>M2UFR4</accession>
<keyword evidence="3" id="KW-1185">Reference proteome</keyword>
<protein>
    <submittedName>
        <fullName evidence="2">Uncharacterized protein</fullName>
    </submittedName>
</protein>
<gene>
    <name evidence="2" type="ORF">COCHEDRAFT_1034582</name>
</gene>
<evidence type="ECO:0000256" key="1">
    <source>
        <dbReference type="SAM" id="MobiDB-lite"/>
    </source>
</evidence>